<reference evidence="5" key="1">
    <citation type="submission" date="2017-01" db="EMBL/GenBank/DDBJ databases">
        <title>Comparative genomics of anhydrobiosis in the tardigrade Hypsibius dujardini.</title>
        <authorList>
            <person name="Yoshida Y."/>
            <person name="Koutsovoulos G."/>
            <person name="Laetsch D."/>
            <person name="Stevens L."/>
            <person name="Kumar S."/>
            <person name="Horikawa D."/>
            <person name="Ishino K."/>
            <person name="Komine S."/>
            <person name="Tomita M."/>
            <person name="Blaxter M."/>
            <person name="Arakawa K."/>
        </authorList>
    </citation>
    <scope>NUCLEOTIDE SEQUENCE [LARGE SCALE GENOMIC DNA]</scope>
    <source>
        <strain evidence="5">Z151</strain>
    </source>
</reference>
<dbReference type="GO" id="GO:0021675">
    <property type="term" value="P:nerve development"/>
    <property type="evidence" value="ECO:0007669"/>
    <property type="project" value="TreeGrafter"/>
</dbReference>
<dbReference type="SMART" id="SM00140">
    <property type="entry name" value="NGF"/>
    <property type="match status" value="1"/>
</dbReference>
<dbReference type="GO" id="GO:0008083">
    <property type="term" value="F:growth factor activity"/>
    <property type="evidence" value="ECO:0007669"/>
    <property type="project" value="UniProtKB-KW"/>
</dbReference>
<dbReference type="GO" id="GO:0043524">
    <property type="term" value="P:negative regulation of neuron apoptotic process"/>
    <property type="evidence" value="ECO:0007669"/>
    <property type="project" value="TreeGrafter"/>
</dbReference>
<dbReference type="EMBL" id="MTYJ01000017">
    <property type="protein sequence ID" value="OQV22486.1"/>
    <property type="molecule type" value="Genomic_DNA"/>
</dbReference>
<keyword evidence="2" id="KW-0339">Growth factor</keyword>
<dbReference type="InterPro" id="IPR020408">
    <property type="entry name" value="Nerve_growth_factor-like"/>
</dbReference>
<comment type="caution">
    <text evidence="4">The sequence shown here is derived from an EMBL/GenBank/DDBJ whole genome shotgun (WGS) entry which is preliminary data.</text>
</comment>
<proteinExistence type="inferred from homology"/>
<dbReference type="InterPro" id="IPR002072">
    <property type="entry name" value="Nerve_growth_factor-rel"/>
</dbReference>
<dbReference type="PANTHER" id="PTHR11589:SF11">
    <property type="entry name" value="PREPRO-NEUROTROPHIN"/>
    <property type="match status" value="1"/>
</dbReference>
<dbReference type="InterPro" id="IPR029034">
    <property type="entry name" value="Cystine-knot_cytokine"/>
</dbReference>
<dbReference type="SUPFAM" id="SSF57501">
    <property type="entry name" value="Cystine-knot cytokines"/>
    <property type="match status" value="2"/>
</dbReference>
<dbReference type="OrthoDB" id="10040891at2759"/>
<dbReference type="GO" id="GO:0038180">
    <property type="term" value="P:nerve growth factor signaling pathway"/>
    <property type="evidence" value="ECO:0007669"/>
    <property type="project" value="TreeGrafter"/>
</dbReference>
<evidence type="ECO:0000313" key="5">
    <source>
        <dbReference type="Proteomes" id="UP000192578"/>
    </source>
</evidence>
<evidence type="ECO:0000259" key="3">
    <source>
        <dbReference type="SMART" id="SM00140"/>
    </source>
</evidence>
<name>A0A1W0X4P8_HYPEX</name>
<dbReference type="GO" id="GO:0048812">
    <property type="term" value="P:neuron projection morphogenesis"/>
    <property type="evidence" value="ECO:0007669"/>
    <property type="project" value="TreeGrafter"/>
</dbReference>
<evidence type="ECO:0000313" key="4">
    <source>
        <dbReference type="EMBL" id="OQV22486.1"/>
    </source>
</evidence>
<protein>
    <recommendedName>
        <fullName evidence="3">Nerve growth factor-related domain-containing protein</fullName>
    </recommendedName>
</protein>
<dbReference type="Proteomes" id="UP000192578">
    <property type="component" value="Unassembled WGS sequence"/>
</dbReference>
<evidence type="ECO:0000256" key="1">
    <source>
        <dbReference type="ARBA" id="ARBA00010783"/>
    </source>
</evidence>
<dbReference type="Gene3D" id="2.10.90.10">
    <property type="entry name" value="Cystine-knot cytokines"/>
    <property type="match status" value="2"/>
</dbReference>
<dbReference type="PANTHER" id="PTHR11589">
    <property type="entry name" value="NERVE GROWTH FACTOR NGF -RELATED"/>
    <property type="match status" value="1"/>
</dbReference>
<keyword evidence="5" id="KW-1185">Reference proteome</keyword>
<dbReference type="PROSITE" id="PS50270">
    <property type="entry name" value="NGF_2"/>
    <property type="match status" value="2"/>
</dbReference>
<comment type="similarity">
    <text evidence="1">Belongs to the NGF-beta family.</text>
</comment>
<dbReference type="GO" id="GO:0007169">
    <property type="term" value="P:cell surface receptor protein tyrosine kinase signaling pathway"/>
    <property type="evidence" value="ECO:0007669"/>
    <property type="project" value="TreeGrafter"/>
</dbReference>
<gene>
    <name evidence="4" type="ORF">BV898_03661</name>
</gene>
<evidence type="ECO:0000256" key="2">
    <source>
        <dbReference type="ARBA" id="ARBA00023030"/>
    </source>
</evidence>
<feature type="domain" description="Nerve growth factor-related" evidence="3">
    <location>
        <begin position="368"/>
        <end position="476"/>
    </location>
</feature>
<organism evidence="4 5">
    <name type="scientific">Hypsibius exemplaris</name>
    <name type="common">Freshwater tardigrade</name>
    <dbReference type="NCBI Taxonomy" id="2072580"/>
    <lineage>
        <taxon>Eukaryota</taxon>
        <taxon>Metazoa</taxon>
        <taxon>Ecdysozoa</taxon>
        <taxon>Tardigrada</taxon>
        <taxon>Eutardigrada</taxon>
        <taxon>Parachela</taxon>
        <taxon>Hypsibioidea</taxon>
        <taxon>Hypsibiidae</taxon>
        <taxon>Hypsibius</taxon>
    </lineage>
</organism>
<dbReference type="AlphaFoldDB" id="A0A1W0X4P8"/>
<sequence length="481" mass="53758">MKILLSLFETGKTAKGGGWIAVWASSVSSAPAAGDGADDQEQLTSPRWLFDNPAIMPFMPSKKSSSPLPDTAREPVIASRPTRARLPNAHPACTTIEKWTPLDTAMDIFGNDVKVLQKFSQDNALVEQNFFERYCDTDGGGMMDTEPSKRTKSKKMAFSAVTGLGKCFGMDEQRHHGYCVTRYTYSYAKVLNQSGSVGWARIRTSEAVAVARAPTKGYSISVTSRQWCTMAAGYFNRFDNCTFIFCFALSIWITAAGTTTTKLYPPRTLRPRAVDMFRYFQKQPFDGQADLVLQASGIDARPQIEPTDLVRLRGLYNHLRDHPALMDSRLTASSRPDMETDQDVIAMSGTDDDNTTAREKGASKRVAKRRLELPLTESCPSVTEWISLNKSRDIHDNEVEVFQPNGSEEDSQLGAQFFYTTRCVHSVESQPCTGISFLYRSKCLTRKGYVMALVRKRPEDTFDWNWIQVPVSCNCGVSQKF</sequence>
<accession>A0A1W0X4P8</accession>
<dbReference type="Pfam" id="PF00243">
    <property type="entry name" value="NGF"/>
    <property type="match status" value="2"/>
</dbReference>
<dbReference type="GO" id="GO:0005163">
    <property type="term" value="F:nerve growth factor receptor binding"/>
    <property type="evidence" value="ECO:0007669"/>
    <property type="project" value="TreeGrafter"/>
</dbReference>